<name>A0A6F8PUX2_9GAMM</name>
<sequence length="342" mass="39143">MTLWVPGLLHPQRVAQSEVELTKKITPVLRKLLSKADYHPRLERDFTEQACYLFHQTSVLPRAALSASILVPEAFQQAPDDFWLSVDPVQMIPDRDTLVLIPPSDLAISIVESQQLLQAFNQHFAEDGVELLFGGAEQWFMQIKQSIDLQSTRLTDVAYQSINQAYPRGNAATYWRQLINETQMLFYTHPVNVKRREQGLPEINSIWPWGEGTLQHQNIKQRIHAAIFADSAYLQGLALATGAESKRQVTQAKDWLSQASAGHNLVYLDTLAERIPSLQQNEWLSVVQDFETQWMQPLLAALHAGTIDSLFLDLGANQHFYLNARALKRFWRWNKNLRTLCE</sequence>
<dbReference type="KEGG" id="tse:THMIRHAS_13040"/>
<evidence type="ECO:0008006" key="3">
    <source>
        <dbReference type="Google" id="ProtNLM"/>
    </source>
</evidence>
<organism evidence="1 2">
    <name type="scientific">Thiosulfatimonas sediminis</name>
    <dbReference type="NCBI Taxonomy" id="2675054"/>
    <lineage>
        <taxon>Bacteria</taxon>
        <taxon>Pseudomonadati</taxon>
        <taxon>Pseudomonadota</taxon>
        <taxon>Gammaproteobacteria</taxon>
        <taxon>Thiotrichales</taxon>
        <taxon>Piscirickettsiaceae</taxon>
        <taxon>Thiosulfatimonas</taxon>
    </lineage>
</organism>
<evidence type="ECO:0000313" key="1">
    <source>
        <dbReference type="EMBL" id="BBP45931.1"/>
    </source>
</evidence>
<protein>
    <recommendedName>
        <fullName evidence="3">Regulatory protein</fullName>
    </recommendedName>
</protein>
<proteinExistence type="predicted"/>
<dbReference type="Proteomes" id="UP000501726">
    <property type="component" value="Chromosome"/>
</dbReference>
<reference evidence="2" key="1">
    <citation type="submission" date="2019-11" db="EMBL/GenBank/DDBJ databases">
        <title>Isolation and characterization of two novel species in the genus Thiomicrorhabdus.</title>
        <authorList>
            <person name="Mochizuki J."/>
            <person name="Kojima H."/>
            <person name="Fukui M."/>
        </authorList>
    </citation>
    <scope>NUCLEOTIDE SEQUENCE [LARGE SCALE GENOMIC DNA]</scope>
    <source>
        <strain evidence="2">aks77</strain>
    </source>
</reference>
<dbReference type="EMBL" id="AP021889">
    <property type="protein sequence ID" value="BBP45931.1"/>
    <property type="molecule type" value="Genomic_DNA"/>
</dbReference>
<gene>
    <name evidence="1" type="ORF">THMIRHAS_13040</name>
</gene>
<accession>A0A6F8PUX2</accession>
<dbReference type="AlphaFoldDB" id="A0A6F8PUX2"/>
<keyword evidence="2" id="KW-1185">Reference proteome</keyword>
<evidence type="ECO:0000313" key="2">
    <source>
        <dbReference type="Proteomes" id="UP000501726"/>
    </source>
</evidence>